<dbReference type="GO" id="GO:0004197">
    <property type="term" value="F:cysteine-type endopeptidase activity"/>
    <property type="evidence" value="ECO:0007669"/>
    <property type="project" value="UniProtKB-EC"/>
</dbReference>
<evidence type="ECO:0000256" key="5">
    <source>
        <dbReference type="PIRSR" id="PIRSR005700-1"/>
    </source>
</evidence>
<dbReference type="PANTHER" id="PTHR10363:SF2">
    <property type="entry name" value="BLEOMYCIN HYDROLASE"/>
    <property type="match status" value="1"/>
</dbReference>
<dbReference type="Gene3D" id="3.90.70.10">
    <property type="entry name" value="Cysteine proteinases"/>
    <property type="match status" value="1"/>
</dbReference>
<dbReference type="STRING" id="683840.U5GZ72"/>
<comment type="function">
    <text evidence="4">Has aminopeptidase activity, shortening substrate peptides sequentially by 1 amino acid. Has bleomycin hydrolase activity, which can protect the cell from the toxic effects of bleomycin. Has homocysteine-thiolactonase activity, protecting the cell against homocysteine toxicity.</text>
</comment>
<dbReference type="GO" id="GO:0005739">
    <property type="term" value="C:mitochondrion"/>
    <property type="evidence" value="ECO:0007669"/>
    <property type="project" value="UniProtKB-SubCell"/>
</dbReference>
<keyword evidence="9" id="KW-1185">Reference proteome</keyword>
<keyword evidence="1 4" id="KW-0645">Protease</keyword>
<sequence>MGSASSVPLATAPSTMSEKFSSGADSSRRRTTTTDAQQLLAQLSLGGSSKSKPATAMMSIDSLRWWEKAFESNPKHKLAATFMHKNDFQTAMVQRKAVVSDQQVFNVTLSSENSTVADQKSSGRCWCFALCNVVRLAMQRKYNLEEFELSQSYLFFYNSLSKANWFLEQMLDLAEEDLDDRTVQYLMQAPENDGGQWDMAVNLVEHFGLVPQTVYPESFNSSSTGKLDDLLTSKLREYALELRELHANAMDCLGSITTKSHRERKALAAQSSRKRKEEQMEEVYRILAITLGIPPKPDEEFTWEYYDTKKKYHSVTSTPKSFAKDYALVDVSKAISLIHDPRNAPGLYTVDRLGNVVGGRPVLYVNTEIEDLKNVAIKLLKNDTPVWFGCDVSKSSNSPLGLMDTKLFDLEEAFSTSLGMTKAQRLSTGDSAMTHAMVLTAVHLDANGKPVRWRVENSWSKEACTKGYMLMTDEWFSEHVFQVVADRSMVPKELVKVFENDNRTVLPPWDPMGALA</sequence>
<feature type="active site" evidence="5">
    <location>
        <position position="125"/>
    </location>
</feature>
<dbReference type="PIRSF" id="PIRSF005700">
    <property type="entry name" value="PepC"/>
    <property type="match status" value="1"/>
</dbReference>
<keyword evidence="4" id="KW-0496">Mitochondrion</keyword>
<evidence type="ECO:0000256" key="2">
    <source>
        <dbReference type="ARBA" id="ARBA00022801"/>
    </source>
</evidence>
<reference evidence="7" key="2">
    <citation type="submission" date="2010-11" db="EMBL/GenBank/DDBJ databases">
        <authorList>
            <consortium name="The Broad Institute Genome Sequencing Platform"/>
            <person name="Earl A."/>
            <person name="Ward D."/>
            <person name="Feldgarden M."/>
            <person name="Gevers D."/>
            <person name="Butler R."/>
            <person name="Young S.K."/>
            <person name="Zeng Q."/>
            <person name="Gargeya S."/>
            <person name="Fitzgerald M."/>
            <person name="Haas B."/>
            <person name="Abouelleil A."/>
            <person name="Alvarado L."/>
            <person name="Arachchi H.M."/>
            <person name="Berlin A."/>
            <person name="Brown A."/>
            <person name="Chapman S.B."/>
            <person name="Chen Z."/>
            <person name="Dunbar C."/>
            <person name="Freedman E."/>
            <person name="Gearin G."/>
            <person name="Gellesch M."/>
            <person name="Goldberg J."/>
            <person name="Griggs A."/>
            <person name="Gujja S."/>
            <person name="Heilman E."/>
            <person name="Heiman D."/>
            <person name="Howarth C."/>
            <person name="Larson L."/>
            <person name="Lui A."/>
            <person name="MacDonald P.J.P."/>
            <person name="Mehta T."/>
            <person name="Montmayeur A."/>
            <person name="Murphy C."/>
            <person name="Neiman D."/>
            <person name="Pearson M."/>
            <person name="Priest M."/>
            <person name="Roberts A."/>
            <person name="Saif S."/>
            <person name="Shea T."/>
            <person name="Shenoy N."/>
            <person name="Sisk P."/>
            <person name="Stolte C."/>
            <person name="Sykes S."/>
            <person name="White J."/>
            <person name="Yandava C."/>
            <person name="Wortman J."/>
            <person name="Nusbaum C."/>
            <person name="Birren B."/>
        </authorList>
    </citation>
    <scope>NUCLEOTIDE SEQUENCE</scope>
    <source>
        <strain evidence="7">P1A1 Lamole</strain>
    </source>
</reference>
<proteinExistence type="inferred from homology"/>
<dbReference type="GO" id="GO:0070005">
    <property type="term" value="F:cysteine-type aminopeptidase activity"/>
    <property type="evidence" value="ECO:0007669"/>
    <property type="project" value="InterPro"/>
</dbReference>
<evidence type="ECO:0000256" key="6">
    <source>
        <dbReference type="SAM" id="MobiDB-lite"/>
    </source>
</evidence>
<dbReference type="Proteomes" id="UP000017200">
    <property type="component" value="Unassembled WGS sequence"/>
</dbReference>
<dbReference type="Pfam" id="PF03051">
    <property type="entry name" value="Peptidase_C1_2"/>
    <property type="match status" value="1"/>
</dbReference>
<dbReference type="OMA" id="QSYTFFW"/>
<feature type="region of interest" description="Disordered" evidence="6">
    <location>
        <begin position="1"/>
        <end position="33"/>
    </location>
</feature>
<dbReference type="OrthoDB" id="2666448at2759"/>
<gene>
    <name evidence="7" type="ORF">MVLG_00476</name>
</gene>
<keyword evidence="2 4" id="KW-0378">Hydrolase</keyword>
<dbReference type="GO" id="GO:0006508">
    <property type="term" value="P:proteolysis"/>
    <property type="evidence" value="ECO:0007669"/>
    <property type="project" value="UniProtKB-KW"/>
</dbReference>
<feature type="active site" evidence="5">
    <location>
        <position position="457"/>
    </location>
</feature>
<evidence type="ECO:0000313" key="8">
    <source>
        <dbReference type="EnsemblFungi" id="MVLG_00476T0"/>
    </source>
</evidence>
<feature type="compositionally biased region" description="Polar residues" evidence="6">
    <location>
        <begin position="1"/>
        <end position="20"/>
    </location>
</feature>
<dbReference type="PANTHER" id="PTHR10363">
    <property type="entry name" value="BLEOMYCIN HYDROLASE"/>
    <property type="match status" value="1"/>
</dbReference>
<dbReference type="GO" id="GO:0043418">
    <property type="term" value="P:homocysteine catabolic process"/>
    <property type="evidence" value="ECO:0007669"/>
    <property type="project" value="TreeGrafter"/>
</dbReference>
<feature type="active site" evidence="5">
    <location>
        <position position="435"/>
    </location>
</feature>
<dbReference type="InterPro" id="IPR038765">
    <property type="entry name" value="Papain-like_cys_pep_sf"/>
</dbReference>
<comment type="subcellular location">
    <subcellularLocation>
        <location evidence="4">Mitochondrion</location>
    </subcellularLocation>
    <subcellularLocation>
        <location evidence="4">Cytoplasm</location>
    </subcellularLocation>
</comment>
<dbReference type="EnsemblFungi" id="MVLG_00476T0">
    <property type="protein sequence ID" value="MVLG_00476T0"/>
    <property type="gene ID" value="MVLG_00476"/>
</dbReference>
<accession>U5GZ72</accession>
<dbReference type="AlphaFoldDB" id="U5GZ72"/>
<evidence type="ECO:0000256" key="4">
    <source>
        <dbReference type="PIRNR" id="PIRNR005700"/>
    </source>
</evidence>
<dbReference type="CDD" id="cd00585">
    <property type="entry name" value="Peptidase_C1B"/>
    <property type="match status" value="1"/>
</dbReference>
<protein>
    <recommendedName>
        <fullName evidence="4">Cysteine proteinase 1, mitochondrial</fullName>
        <ecNumber evidence="4">3.4.22.40</ecNumber>
    </recommendedName>
</protein>
<evidence type="ECO:0000256" key="1">
    <source>
        <dbReference type="ARBA" id="ARBA00022670"/>
    </source>
</evidence>
<reference evidence="9" key="1">
    <citation type="submission" date="2010-11" db="EMBL/GenBank/DDBJ databases">
        <title>The genome sequence of Microbotryum violaceum strain p1A1 Lamole.</title>
        <authorList>
            <person name="Cuomo C."/>
            <person name="Perlin M."/>
            <person name="Young S.K."/>
            <person name="Zeng Q."/>
            <person name="Gargeya S."/>
            <person name="Alvarado L."/>
            <person name="Berlin A."/>
            <person name="Chapman S.B."/>
            <person name="Chen Z."/>
            <person name="Freedman E."/>
            <person name="Gellesch M."/>
            <person name="Goldberg J."/>
            <person name="Griggs A."/>
            <person name="Gujja S."/>
            <person name="Heilman E."/>
            <person name="Heiman D."/>
            <person name="Howarth C."/>
            <person name="Mehta T."/>
            <person name="Neiman D."/>
            <person name="Pearson M."/>
            <person name="Roberts A."/>
            <person name="Saif S."/>
            <person name="Shea T."/>
            <person name="Shenoy N."/>
            <person name="Sisk P."/>
            <person name="Stolte C."/>
            <person name="Sykes S."/>
            <person name="White J."/>
            <person name="Yandava C."/>
            <person name="Haas B."/>
            <person name="Nusbaum C."/>
            <person name="Birren B."/>
        </authorList>
    </citation>
    <scope>NUCLEOTIDE SEQUENCE [LARGE SCALE GENOMIC DNA]</scope>
    <source>
        <strain evidence="9">p1A1 Lamole</strain>
    </source>
</reference>
<comment type="catalytic activity">
    <reaction evidence="4">
        <text>Inactivates bleomycin B2 (a cytotoxic glycometallopeptide) by hydrolysis of a carboxyamide bond of beta-aminoalanine, but also shows general aminopeptidase activity. The specificity varies somewhat with source, but amino acid arylamides of Met, Leu and Ala are preferred.</text>
        <dbReference type="EC" id="3.4.22.40"/>
    </reaction>
</comment>
<dbReference type="EMBL" id="AEIJ01000035">
    <property type="status" value="NOT_ANNOTATED_CDS"/>
    <property type="molecule type" value="Genomic_DNA"/>
</dbReference>
<dbReference type="InParanoid" id="U5GZ72"/>
<reference evidence="8" key="4">
    <citation type="submission" date="2015-06" db="UniProtKB">
        <authorList>
            <consortium name="EnsemblFungi"/>
        </authorList>
    </citation>
    <scope>IDENTIFICATION</scope>
</reference>
<keyword evidence="4" id="KW-0963">Cytoplasm</keyword>
<evidence type="ECO:0000313" key="7">
    <source>
        <dbReference type="EMBL" id="KDE09581.1"/>
    </source>
</evidence>
<organism evidence="7">
    <name type="scientific">Microbotryum lychnidis-dioicae (strain p1A1 Lamole / MvSl-1064)</name>
    <name type="common">Anther smut fungus</name>
    <dbReference type="NCBI Taxonomy" id="683840"/>
    <lineage>
        <taxon>Eukaryota</taxon>
        <taxon>Fungi</taxon>
        <taxon>Dikarya</taxon>
        <taxon>Basidiomycota</taxon>
        <taxon>Pucciniomycotina</taxon>
        <taxon>Microbotryomycetes</taxon>
        <taxon>Microbotryales</taxon>
        <taxon>Microbotryaceae</taxon>
        <taxon>Microbotryum</taxon>
    </lineage>
</organism>
<dbReference type="EMBL" id="GL541644">
    <property type="protein sequence ID" value="KDE09581.1"/>
    <property type="molecule type" value="Genomic_DNA"/>
</dbReference>
<comment type="similarity">
    <text evidence="4">Belongs to the peptidase C1 family.</text>
</comment>
<evidence type="ECO:0000313" key="9">
    <source>
        <dbReference type="Proteomes" id="UP000017200"/>
    </source>
</evidence>
<dbReference type="SUPFAM" id="SSF54001">
    <property type="entry name" value="Cysteine proteinases"/>
    <property type="match status" value="1"/>
</dbReference>
<reference evidence="7 9" key="3">
    <citation type="journal article" date="2015" name="BMC Genomics">
        <title>Sex and parasites: genomic and transcriptomic analysis of Microbotryum lychnidis-dioicae, the biotrophic and plant-castrating anther smut fungus.</title>
        <authorList>
            <person name="Perlin M.H."/>
            <person name="Amselem J."/>
            <person name="Fontanillas E."/>
            <person name="Toh S.S."/>
            <person name="Chen Z."/>
            <person name="Goldberg J."/>
            <person name="Duplessis S."/>
            <person name="Henrissat B."/>
            <person name="Young S."/>
            <person name="Zeng Q."/>
            <person name="Aguileta G."/>
            <person name="Petit E."/>
            <person name="Badouin H."/>
            <person name="Andrews J."/>
            <person name="Razeeq D."/>
            <person name="Gabaldon T."/>
            <person name="Quesneville H."/>
            <person name="Giraud T."/>
            <person name="Hood M.E."/>
            <person name="Schultz D.J."/>
            <person name="Cuomo C.A."/>
        </authorList>
    </citation>
    <scope>NUCLEOTIDE SEQUENCE [LARGE SCALE GENOMIC DNA]</scope>
    <source>
        <strain evidence="7">P1A1 Lamole</strain>
        <strain evidence="9">p1A1 Lamole</strain>
    </source>
</reference>
<evidence type="ECO:0000256" key="3">
    <source>
        <dbReference type="ARBA" id="ARBA00022807"/>
    </source>
</evidence>
<name>U5GZ72_USTV1</name>
<dbReference type="GO" id="GO:0009636">
    <property type="term" value="P:response to toxic substance"/>
    <property type="evidence" value="ECO:0007669"/>
    <property type="project" value="TreeGrafter"/>
</dbReference>
<dbReference type="HOGENOM" id="CLU_038600_0_1_1"/>
<dbReference type="InterPro" id="IPR004134">
    <property type="entry name" value="Peptidase_C1B"/>
</dbReference>
<dbReference type="EC" id="3.4.22.40" evidence="4"/>
<keyword evidence="3 4" id="KW-0788">Thiol protease</keyword>